<gene>
    <name evidence="1" type="ORF">H5410_059681</name>
</gene>
<dbReference type="AlphaFoldDB" id="A0A9J5W318"/>
<dbReference type="EMBL" id="JACXVP010000012">
    <property type="protein sequence ID" value="KAG5569915.1"/>
    <property type="molecule type" value="Genomic_DNA"/>
</dbReference>
<evidence type="ECO:0000313" key="1">
    <source>
        <dbReference type="EMBL" id="KAG5569915.1"/>
    </source>
</evidence>
<reference evidence="1 2" key="1">
    <citation type="submission" date="2020-09" db="EMBL/GenBank/DDBJ databases">
        <title>De no assembly of potato wild relative species, Solanum commersonii.</title>
        <authorList>
            <person name="Cho K."/>
        </authorList>
    </citation>
    <scope>NUCLEOTIDE SEQUENCE [LARGE SCALE GENOMIC DNA]</scope>
    <source>
        <strain evidence="1">LZ3.2</strain>
        <tissue evidence="1">Leaf</tissue>
    </source>
</reference>
<keyword evidence="2" id="KW-1185">Reference proteome</keyword>
<protein>
    <submittedName>
        <fullName evidence="1">Uncharacterized protein</fullName>
    </submittedName>
</protein>
<comment type="caution">
    <text evidence="1">The sequence shown here is derived from an EMBL/GenBank/DDBJ whole genome shotgun (WGS) entry which is preliminary data.</text>
</comment>
<sequence>MVRDILAIQASSIALEATFVRQVKFQQKAEFATIGSSDDELESQEFKQVCQQEDITIDMIRQLELNFKGEYKY</sequence>
<organism evidence="1 2">
    <name type="scientific">Solanum commersonii</name>
    <name type="common">Commerson's wild potato</name>
    <name type="synonym">Commerson's nightshade</name>
    <dbReference type="NCBI Taxonomy" id="4109"/>
    <lineage>
        <taxon>Eukaryota</taxon>
        <taxon>Viridiplantae</taxon>
        <taxon>Streptophyta</taxon>
        <taxon>Embryophyta</taxon>
        <taxon>Tracheophyta</taxon>
        <taxon>Spermatophyta</taxon>
        <taxon>Magnoliopsida</taxon>
        <taxon>eudicotyledons</taxon>
        <taxon>Gunneridae</taxon>
        <taxon>Pentapetalae</taxon>
        <taxon>asterids</taxon>
        <taxon>lamiids</taxon>
        <taxon>Solanales</taxon>
        <taxon>Solanaceae</taxon>
        <taxon>Solanoideae</taxon>
        <taxon>Solaneae</taxon>
        <taxon>Solanum</taxon>
    </lineage>
</organism>
<accession>A0A9J5W318</accession>
<proteinExistence type="predicted"/>
<evidence type="ECO:0000313" key="2">
    <source>
        <dbReference type="Proteomes" id="UP000824120"/>
    </source>
</evidence>
<dbReference type="Proteomes" id="UP000824120">
    <property type="component" value="Chromosome 12"/>
</dbReference>
<name>A0A9J5W318_SOLCO</name>